<feature type="domain" description="DUF6590" evidence="1">
    <location>
        <begin position="127"/>
        <end position="276"/>
    </location>
</feature>
<evidence type="ECO:0000313" key="3">
    <source>
        <dbReference type="Proteomes" id="UP000799776"/>
    </source>
</evidence>
<dbReference type="PANTHER" id="PTHR35391:SF5">
    <property type="entry name" value="DUF6590 DOMAIN-CONTAINING PROTEIN"/>
    <property type="match status" value="1"/>
</dbReference>
<proteinExistence type="predicted"/>
<organism evidence="2 3">
    <name type="scientific">Saccharata proteae CBS 121410</name>
    <dbReference type="NCBI Taxonomy" id="1314787"/>
    <lineage>
        <taxon>Eukaryota</taxon>
        <taxon>Fungi</taxon>
        <taxon>Dikarya</taxon>
        <taxon>Ascomycota</taxon>
        <taxon>Pezizomycotina</taxon>
        <taxon>Dothideomycetes</taxon>
        <taxon>Dothideomycetes incertae sedis</taxon>
        <taxon>Botryosphaeriales</taxon>
        <taxon>Saccharataceae</taxon>
        <taxon>Saccharata</taxon>
    </lineage>
</organism>
<keyword evidence="3" id="KW-1185">Reference proteome</keyword>
<dbReference type="InterPro" id="IPR046497">
    <property type="entry name" value="DUF6590"/>
</dbReference>
<accession>A0A9P4LWZ5</accession>
<dbReference type="Pfam" id="PF20233">
    <property type="entry name" value="DUF6590"/>
    <property type="match status" value="1"/>
</dbReference>
<dbReference type="Proteomes" id="UP000799776">
    <property type="component" value="Unassembled WGS sequence"/>
</dbReference>
<evidence type="ECO:0000259" key="1">
    <source>
        <dbReference type="Pfam" id="PF20233"/>
    </source>
</evidence>
<dbReference type="EMBL" id="ML978721">
    <property type="protein sequence ID" value="KAF2087089.1"/>
    <property type="molecule type" value="Genomic_DNA"/>
</dbReference>
<dbReference type="AlphaFoldDB" id="A0A9P4LWZ5"/>
<comment type="caution">
    <text evidence="2">The sequence shown here is derived from an EMBL/GenBank/DDBJ whole genome shotgun (WGS) entry which is preliminary data.</text>
</comment>
<dbReference type="OrthoDB" id="3559580at2759"/>
<gene>
    <name evidence="2" type="ORF">K490DRAFT_57161</name>
</gene>
<evidence type="ECO:0000313" key="2">
    <source>
        <dbReference type="EMBL" id="KAF2087089.1"/>
    </source>
</evidence>
<protein>
    <recommendedName>
        <fullName evidence="1">DUF6590 domain-containing protein</fullName>
    </recommendedName>
</protein>
<dbReference type="PANTHER" id="PTHR35391">
    <property type="entry name" value="C2H2-TYPE DOMAIN-CONTAINING PROTEIN-RELATED"/>
    <property type="match status" value="1"/>
</dbReference>
<reference evidence="2" key="1">
    <citation type="journal article" date="2020" name="Stud. Mycol.">
        <title>101 Dothideomycetes genomes: a test case for predicting lifestyles and emergence of pathogens.</title>
        <authorList>
            <person name="Haridas S."/>
            <person name="Albert R."/>
            <person name="Binder M."/>
            <person name="Bloem J."/>
            <person name="Labutti K."/>
            <person name="Salamov A."/>
            <person name="Andreopoulos B."/>
            <person name="Baker S."/>
            <person name="Barry K."/>
            <person name="Bills G."/>
            <person name="Bluhm B."/>
            <person name="Cannon C."/>
            <person name="Castanera R."/>
            <person name="Culley D."/>
            <person name="Daum C."/>
            <person name="Ezra D."/>
            <person name="Gonzalez J."/>
            <person name="Henrissat B."/>
            <person name="Kuo A."/>
            <person name="Liang C."/>
            <person name="Lipzen A."/>
            <person name="Lutzoni F."/>
            <person name="Magnuson J."/>
            <person name="Mondo S."/>
            <person name="Nolan M."/>
            <person name="Ohm R."/>
            <person name="Pangilinan J."/>
            <person name="Park H.-J."/>
            <person name="Ramirez L."/>
            <person name="Alfaro M."/>
            <person name="Sun H."/>
            <person name="Tritt A."/>
            <person name="Yoshinaga Y."/>
            <person name="Zwiers L.-H."/>
            <person name="Turgeon B."/>
            <person name="Goodwin S."/>
            <person name="Spatafora J."/>
            <person name="Crous P."/>
            <person name="Grigoriev I."/>
        </authorList>
    </citation>
    <scope>NUCLEOTIDE SEQUENCE</scope>
    <source>
        <strain evidence="2">CBS 121410</strain>
    </source>
</reference>
<sequence>MASPATWTWDEDREEWYYWNARNSSFVYESGGVVPYQQEDSERGNDETPRSLTSILDETWPQDPEYEPEGIDDPLVVANIEQGPADEITEPTALIEGIRSFRRLRGSRGDREHLDPRYMIRRPGYGFFKVGKVFKCLWPEPTTMPDNNNTVVTGPMGERIYAKIRWFVVIREGRNACTCLSIQTYQNQGVAKTGVLKSEHSIVHTIDQYPQSTNLERPRRNEEGMLTPISVVPTDEVERRMDPMSRVNYGKPYTVEHNVKVFDFGQVHDDSISIMRRNFLGVWQLQEQSESVSYLPVGTNAYDYAPYATAYGH</sequence>
<name>A0A9P4LWZ5_9PEZI</name>